<evidence type="ECO:0000313" key="12">
    <source>
        <dbReference type="Proteomes" id="UP000676169"/>
    </source>
</evidence>
<name>A0A975J1B6_9BACT</name>
<dbReference type="InterPro" id="IPR005628">
    <property type="entry name" value="GspK"/>
</dbReference>
<dbReference type="SUPFAM" id="SSF158544">
    <property type="entry name" value="GspK insert domain-like"/>
    <property type="match status" value="1"/>
</dbReference>
<evidence type="ECO:0000256" key="7">
    <source>
        <dbReference type="ARBA" id="ARBA00022927"/>
    </source>
</evidence>
<evidence type="ECO:0000256" key="1">
    <source>
        <dbReference type="ARBA" id="ARBA00004533"/>
    </source>
</evidence>
<dbReference type="Gene3D" id="1.10.40.60">
    <property type="entry name" value="EpsJ-like"/>
    <property type="match status" value="1"/>
</dbReference>
<keyword evidence="3" id="KW-0813">Transport</keyword>
<dbReference type="InterPro" id="IPR038072">
    <property type="entry name" value="GspK_central_sf"/>
</dbReference>
<dbReference type="EMBL" id="CP073100">
    <property type="protein sequence ID" value="QUE52205.1"/>
    <property type="molecule type" value="Genomic_DNA"/>
</dbReference>
<keyword evidence="12" id="KW-1185">Reference proteome</keyword>
<accession>A0A975J1B6</accession>
<keyword evidence="9" id="KW-0472">Membrane</keyword>
<keyword evidence="8" id="KW-1133">Transmembrane helix</keyword>
<comment type="subcellular location">
    <subcellularLocation>
        <location evidence="1">Cell inner membrane</location>
    </subcellularLocation>
</comment>
<dbReference type="KEGG" id="lamb:KBB96_04765"/>
<dbReference type="InterPro" id="IPR049031">
    <property type="entry name" value="T2SSK_SAM-like_1st"/>
</dbReference>
<comment type="similarity">
    <text evidence="2">Belongs to the GSP K family.</text>
</comment>
<evidence type="ECO:0000256" key="2">
    <source>
        <dbReference type="ARBA" id="ARBA00007246"/>
    </source>
</evidence>
<dbReference type="GO" id="GO:0005886">
    <property type="term" value="C:plasma membrane"/>
    <property type="evidence" value="ECO:0007669"/>
    <property type="project" value="UniProtKB-SubCell"/>
</dbReference>
<evidence type="ECO:0000256" key="4">
    <source>
        <dbReference type="ARBA" id="ARBA00022475"/>
    </source>
</evidence>
<keyword evidence="5" id="KW-0997">Cell inner membrane</keyword>
<organism evidence="11 12">
    <name type="scientific">Luteolibacter ambystomatis</name>
    <dbReference type="NCBI Taxonomy" id="2824561"/>
    <lineage>
        <taxon>Bacteria</taxon>
        <taxon>Pseudomonadati</taxon>
        <taxon>Verrucomicrobiota</taxon>
        <taxon>Verrucomicrobiia</taxon>
        <taxon>Verrucomicrobiales</taxon>
        <taxon>Verrucomicrobiaceae</taxon>
        <taxon>Luteolibacter</taxon>
    </lineage>
</organism>
<evidence type="ECO:0000256" key="6">
    <source>
        <dbReference type="ARBA" id="ARBA00022692"/>
    </source>
</evidence>
<evidence type="ECO:0000256" key="8">
    <source>
        <dbReference type="ARBA" id="ARBA00022989"/>
    </source>
</evidence>
<keyword evidence="7" id="KW-0653">Protein transport</keyword>
<keyword evidence="4" id="KW-1003">Cell membrane</keyword>
<sequence length="298" mass="32784">MALLAVIWLIAVLGLACMAALRVVSFDMDVAAAKIHGFEAKQLAEMGVAVASNPAVKPSDPILHHTEEGGEGYDVKITSEGARFNINAIILRDDKALLRKMFTDWGLEMEEAQDVSDALSDWIDGDDEVALNGAEKDWYLEQGRINQPFNHPFYSLDEVRLVRGMDRVEAVKPDWRNWFTIWSGGALDLNEASAELIAAAAEVPVETADQVVERVRGSDGIRYTDDDVPFQNASEALALLGVDSNGRPDIVQRFTVNDSTVRIESIGHGEGSTRKISLILRNRTGRPAILERSEEVIP</sequence>
<feature type="domain" description="T2SS protein K first SAM-like" evidence="10">
    <location>
        <begin position="82"/>
        <end position="167"/>
    </location>
</feature>
<protein>
    <submittedName>
        <fullName evidence="11">General secretion pathway protein GspK</fullName>
    </submittedName>
</protein>
<dbReference type="GO" id="GO:0009306">
    <property type="term" value="P:protein secretion"/>
    <property type="evidence" value="ECO:0007669"/>
    <property type="project" value="InterPro"/>
</dbReference>
<dbReference type="Proteomes" id="UP000676169">
    <property type="component" value="Chromosome"/>
</dbReference>
<gene>
    <name evidence="11" type="ORF">KBB96_04765</name>
</gene>
<dbReference type="Pfam" id="PF21687">
    <property type="entry name" value="T2SSK_1st"/>
    <property type="match status" value="1"/>
</dbReference>
<dbReference type="AlphaFoldDB" id="A0A975J1B6"/>
<keyword evidence="6" id="KW-0812">Transmembrane</keyword>
<dbReference type="RefSeq" id="WP_211632903.1">
    <property type="nucleotide sequence ID" value="NZ_CP073100.1"/>
</dbReference>
<reference evidence="11" key="1">
    <citation type="submission" date="2021-04" db="EMBL/GenBank/DDBJ databases">
        <title>Luteolibacter sp. 32A isolated from the skin of an Anderson's salamander (Ambystoma andersonii).</title>
        <authorList>
            <person name="Spergser J."/>
            <person name="Busse H.-J."/>
        </authorList>
    </citation>
    <scope>NUCLEOTIDE SEQUENCE</scope>
    <source>
        <strain evidence="11">32A</strain>
    </source>
</reference>
<evidence type="ECO:0000256" key="9">
    <source>
        <dbReference type="ARBA" id="ARBA00023136"/>
    </source>
</evidence>
<proteinExistence type="inferred from homology"/>
<dbReference type="PANTHER" id="PTHR38831">
    <property type="entry name" value="TYPE II SECRETION SYSTEM PROTEIN K"/>
    <property type="match status" value="1"/>
</dbReference>
<evidence type="ECO:0000259" key="10">
    <source>
        <dbReference type="Pfam" id="PF21687"/>
    </source>
</evidence>
<evidence type="ECO:0000313" key="11">
    <source>
        <dbReference type="EMBL" id="QUE52205.1"/>
    </source>
</evidence>
<evidence type="ECO:0000256" key="5">
    <source>
        <dbReference type="ARBA" id="ARBA00022519"/>
    </source>
</evidence>
<evidence type="ECO:0000256" key="3">
    <source>
        <dbReference type="ARBA" id="ARBA00022448"/>
    </source>
</evidence>
<dbReference type="PANTHER" id="PTHR38831:SF2">
    <property type="entry name" value="TYPE II SECRETION SYSTEM PROTEIN K"/>
    <property type="match status" value="1"/>
</dbReference>